<dbReference type="InterPro" id="IPR005358">
    <property type="entry name" value="Puta_zinc/iron-chelating_dom"/>
</dbReference>
<dbReference type="EMBL" id="QFOI01000074">
    <property type="protein sequence ID" value="PZP50274.1"/>
    <property type="molecule type" value="Genomic_DNA"/>
</dbReference>
<organism evidence="1 2">
    <name type="scientific">Pseudopedobacter saltans</name>
    <dbReference type="NCBI Taxonomy" id="151895"/>
    <lineage>
        <taxon>Bacteria</taxon>
        <taxon>Pseudomonadati</taxon>
        <taxon>Bacteroidota</taxon>
        <taxon>Sphingobacteriia</taxon>
        <taxon>Sphingobacteriales</taxon>
        <taxon>Sphingobacteriaceae</taxon>
        <taxon>Pseudopedobacter</taxon>
    </lineage>
</organism>
<evidence type="ECO:0008006" key="3">
    <source>
        <dbReference type="Google" id="ProtNLM"/>
    </source>
</evidence>
<dbReference type="Pfam" id="PF03692">
    <property type="entry name" value="CxxCxxCC"/>
    <property type="match status" value="1"/>
</dbReference>
<comment type="caution">
    <text evidence="1">The sequence shown here is derived from an EMBL/GenBank/DDBJ whole genome shotgun (WGS) entry which is preliminary data.</text>
</comment>
<sequence>MLKTYTFVIFFQYMIQTDLSIIATASEVKAEENQQFIQLLKTFAMDDIDEKVAQINADIEPQIDCTVCGNCCKTLMINVEKEEADRLSDYLQMERTEFDQRYLEKSEHSDRMLINAIPCHFLEDNKCTVYEYRFTGCKEFPALDKPMFTKRLFTVFMHYGRCPIIYNVVEELKTELAFR</sequence>
<evidence type="ECO:0000313" key="1">
    <source>
        <dbReference type="EMBL" id="PZP50274.1"/>
    </source>
</evidence>
<name>A0A2W5F7R0_9SPHI</name>
<proteinExistence type="predicted"/>
<dbReference type="Proteomes" id="UP000249645">
    <property type="component" value="Unassembled WGS sequence"/>
</dbReference>
<accession>A0A2W5F7R0</accession>
<reference evidence="1 2" key="1">
    <citation type="submission" date="2017-11" db="EMBL/GenBank/DDBJ databases">
        <title>Infants hospitalized years apart are colonized by the same room-sourced microbial strains.</title>
        <authorList>
            <person name="Brooks B."/>
            <person name="Olm M.R."/>
            <person name="Firek B.A."/>
            <person name="Baker R."/>
            <person name="Thomas B.C."/>
            <person name="Morowitz M.J."/>
            <person name="Banfield J.F."/>
        </authorList>
    </citation>
    <scope>NUCLEOTIDE SEQUENCE [LARGE SCALE GENOMIC DNA]</scope>
    <source>
        <strain evidence="1">S2_009_000_R2_76</strain>
    </source>
</reference>
<evidence type="ECO:0000313" key="2">
    <source>
        <dbReference type="Proteomes" id="UP000249645"/>
    </source>
</evidence>
<gene>
    <name evidence="1" type="ORF">DI598_05925</name>
</gene>
<protein>
    <recommendedName>
        <fullName evidence="3">YkgJ family cysteine cluster protein</fullName>
    </recommendedName>
</protein>
<dbReference type="AlphaFoldDB" id="A0A2W5F7R0"/>